<keyword evidence="3" id="KW-0378">Hydrolase</keyword>
<comment type="caution">
    <text evidence="3">The sequence shown here is derived from an EMBL/GenBank/DDBJ whole genome shotgun (WGS) entry which is preliminary data.</text>
</comment>
<dbReference type="Gene3D" id="3.10.450.50">
    <property type="match status" value="1"/>
</dbReference>
<accession>I2GJX0</accession>
<protein>
    <submittedName>
        <fullName evidence="3">Amidohydrolase</fullName>
    </submittedName>
</protein>
<proteinExistence type="predicted"/>
<dbReference type="InterPro" id="IPR037401">
    <property type="entry name" value="SnoaL-like"/>
</dbReference>
<keyword evidence="4" id="KW-1185">Reference proteome</keyword>
<dbReference type="InterPro" id="IPR032710">
    <property type="entry name" value="NTF2-like_dom_sf"/>
</dbReference>
<gene>
    <name evidence="3" type="ORF">BN8_03341</name>
</gene>
<reference evidence="3 4" key="1">
    <citation type="journal article" date="2012" name="J. Bacteriol.">
        <title>Genome Sequence of the Filamentous Bacterium Fibrisoma limi BUZ 3T.</title>
        <authorList>
            <person name="Filippini M."/>
            <person name="Qi W."/>
            <person name="Jaenicke S."/>
            <person name="Goesmann A."/>
            <person name="Smits T.H."/>
            <person name="Bagheri H.C."/>
        </authorList>
    </citation>
    <scope>NUCLEOTIDE SEQUENCE [LARGE SCALE GENOMIC DNA]</scope>
    <source>
        <strain evidence="4">BUZ 3T</strain>
    </source>
</reference>
<evidence type="ECO:0000256" key="1">
    <source>
        <dbReference type="SAM" id="SignalP"/>
    </source>
</evidence>
<feature type="chain" id="PRO_5003658528" evidence="1">
    <location>
        <begin position="20"/>
        <end position="140"/>
    </location>
</feature>
<sequence length="140" mass="15783">MLRAELLVIVGMLLLANMAAGQTSNAPTPERLVQQQIDAWNRHDAEAFAAPYSDTTRLYVFPDKLTQRFKSRQELQQYYAQFFAKNPGVHCEVISQLSVGNTVVLAEKVTGRSDGRVVNSIVTYKIEAGKIARVYFDYRP</sequence>
<dbReference type="STRING" id="1185876.BN8_03341"/>
<evidence type="ECO:0000313" key="4">
    <source>
        <dbReference type="Proteomes" id="UP000009309"/>
    </source>
</evidence>
<dbReference type="Pfam" id="PF12680">
    <property type="entry name" value="SnoaL_2"/>
    <property type="match status" value="1"/>
</dbReference>
<organism evidence="3 4">
    <name type="scientific">Fibrisoma limi BUZ 3</name>
    <dbReference type="NCBI Taxonomy" id="1185876"/>
    <lineage>
        <taxon>Bacteria</taxon>
        <taxon>Pseudomonadati</taxon>
        <taxon>Bacteroidota</taxon>
        <taxon>Cytophagia</taxon>
        <taxon>Cytophagales</taxon>
        <taxon>Spirosomataceae</taxon>
        <taxon>Fibrisoma</taxon>
    </lineage>
</organism>
<evidence type="ECO:0000259" key="2">
    <source>
        <dbReference type="Pfam" id="PF12680"/>
    </source>
</evidence>
<keyword evidence="1" id="KW-0732">Signal</keyword>
<dbReference type="GO" id="GO:0016787">
    <property type="term" value="F:hydrolase activity"/>
    <property type="evidence" value="ECO:0007669"/>
    <property type="project" value="UniProtKB-KW"/>
</dbReference>
<dbReference type="SUPFAM" id="SSF54427">
    <property type="entry name" value="NTF2-like"/>
    <property type="match status" value="1"/>
</dbReference>
<dbReference type="AlphaFoldDB" id="I2GJX0"/>
<feature type="domain" description="SnoaL-like" evidence="2">
    <location>
        <begin position="33"/>
        <end position="134"/>
    </location>
</feature>
<dbReference type="Proteomes" id="UP000009309">
    <property type="component" value="Unassembled WGS sequence"/>
</dbReference>
<dbReference type="EMBL" id="CAIT01000006">
    <property type="protein sequence ID" value="CCH54195.1"/>
    <property type="molecule type" value="Genomic_DNA"/>
</dbReference>
<name>I2GJX0_9BACT</name>
<dbReference type="eggNOG" id="COG4538">
    <property type="taxonomic scope" value="Bacteria"/>
</dbReference>
<feature type="signal peptide" evidence="1">
    <location>
        <begin position="1"/>
        <end position="19"/>
    </location>
</feature>
<dbReference type="OrthoDB" id="9797498at2"/>
<evidence type="ECO:0000313" key="3">
    <source>
        <dbReference type="EMBL" id="CCH54195.1"/>
    </source>
</evidence>